<dbReference type="PRINTS" id="PR00370">
    <property type="entry name" value="FMOXYGENASE"/>
</dbReference>
<dbReference type="PIRSF" id="PIRSF000332">
    <property type="entry name" value="FMO"/>
    <property type="match status" value="1"/>
</dbReference>
<dbReference type="InterPro" id="IPR050346">
    <property type="entry name" value="FMO-like"/>
</dbReference>
<dbReference type="GO" id="GO:0050661">
    <property type="term" value="F:NADP binding"/>
    <property type="evidence" value="ECO:0007669"/>
    <property type="project" value="InterPro"/>
</dbReference>
<evidence type="ECO:0000313" key="9">
    <source>
        <dbReference type="EMBL" id="KAG8545714.1"/>
    </source>
</evidence>
<comment type="similarity">
    <text evidence="2 8">Belongs to the FMO family.</text>
</comment>
<keyword evidence="3 8" id="KW-0285">Flavoprotein</keyword>
<dbReference type="GO" id="GO:0004499">
    <property type="term" value="F:N,N-dimethylaniline monooxygenase activity"/>
    <property type="evidence" value="ECO:0007669"/>
    <property type="project" value="InterPro"/>
</dbReference>
<comment type="cofactor">
    <cofactor evidence="1 8">
        <name>FAD</name>
        <dbReference type="ChEBI" id="CHEBI:57692"/>
    </cofactor>
</comment>
<evidence type="ECO:0000256" key="4">
    <source>
        <dbReference type="ARBA" id="ARBA00022827"/>
    </source>
</evidence>
<dbReference type="EC" id="1.-.-.-" evidence="8"/>
<dbReference type="InterPro" id="IPR020946">
    <property type="entry name" value="Flavin_mOase-like"/>
</dbReference>
<comment type="caution">
    <text evidence="9">The sequence shown here is derived from an EMBL/GenBank/DDBJ whole genome shotgun (WGS) entry which is preliminary data.</text>
</comment>
<gene>
    <name evidence="9" type="ORF">GDO81_020448</name>
</gene>
<name>A0AAV6ZEA1_ENGPU</name>
<evidence type="ECO:0000256" key="8">
    <source>
        <dbReference type="RuleBase" id="RU361177"/>
    </source>
</evidence>
<dbReference type="InterPro" id="IPR000960">
    <property type="entry name" value="Flavin_mOase"/>
</dbReference>
<dbReference type="AlphaFoldDB" id="A0AAV6ZEA1"/>
<evidence type="ECO:0000256" key="6">
    <source>
        <dbReference type="ARBA" id="ARBA00023002"/>
    </source>
</evidence>
<evidence type="ECO:0000256" key="1">
    <source>
        <dbReference type="ARBA" id="ARBA00001974"/>
    </source>
</evidence>
<evidence type="ECO:0000256" key="5">
    <source>
        <dbReference type="ARBA" id="ARBA00022857"/>
    </source>
</evidence>
<dbReference type="InterPro" id="IPR036188">
    <property type="entry name" value="FAD/NAD-bd_sf"/>
</dbReference>
<evidence type="ECO:0000256" key="3">
    <source>
        <dbReference type="ARBA" id="ARBA00022630"/>
    </source>
</evidence>
<dbReference type="EMBL" id="WNYA01001466">
    <property type="protein sequence ID" value="KAG8545714.1"/>
    <property type="molecule type" value="Genomic_DNA"/>
</dbReference>
<dbReference type="PANTHER" id="PTHR23023">
    <property type="entry name" value="DIMETHYLANILINE MONOOXYGENASE"/>
    <property type="match status" value="1"/>
</dbReference>
<dbReference type="Proteomes" id="UP000824782">
    <property type="component" value="Unassembled WGS sequence"/>
</dbReference>
<keyword evidence="5" id="KW-0521">NADP</keyword>
<dbReference type="Pfam" id="PF00743">
    <property type="entry name" value="FMO-like"/>
    <property type="match status" value="2"/>
</dbReference>
<evidence type="ECO:0000256" key="2">
    <source>
        <dbReference type="ARBA" id="ARBA00009183"/>
    </source>
</evidence>
<dbReference type="GO" id="GO:0050660">
    <property type="term" value="F:flavin adenine dinucleotide binding"/>
    <property type="evidence" value="ECO:0007669"/>
    <property type="project" value="InterPro"/>
</dbReference>
<keyword evidence="7 8" id="KW-0503">Monooxygenase</keyword>
<reference evidence="9" key="1">
    <citation type="thesis" date="2020" institute="ProQuest LLC" country="789 East Eisenhower Parkway, Ann Arbor, MI, USA">
        <title>Comparative Genomics and Chromosome Evolution.</title>
        <authorList>
            <person name="Mudd A.B."/>
        </authorList>
    </citation>
    <scope>NUCLEOTIDE SEQUENCE</scope>
    <source>
        <strain evidence="9">237g6f4</strain>
        <tissue evidence="9">Blood</tissue>
    </source>
</reference>
<dbReference type="SUPFAM" id="SSF51905">
    <property type="entry name" value="FAD/NAD(P)-binding domain"/>
    <property type="match status" value="2"/>
</dbReference>
<dbReference type="FunFam" id="3.50.50.60:FF:000138">
    <property type="entry name" value="Flavin-containing monooxygenase"/>
    <property type="match status" value="1"/>
</dbReference>
<organism evidence="9 10">
    <name type="scientific">Engystomops pustulosus</name>
    <name type="common">Tungara frog</name>
    <name type="synonym">Physalaemus pustulosus</name>
    <dbReference type="NCBI Taxonomy" id="76066"/>
    <lineage>
        <taxon>Eukaryota</taxon>
        <taxon>Metazoa</taxon>
        <taxon>Chordata</taxon>
        <taxon>Craniata</taxon>
        <taxon>Vertebrata</taxon>
        <taxon>Euteleostomi</taxon>
        <taxon>Amphibia</taxon>
        <taxon>Batrachia</taxon>
        <taxon>Anura</taxon>
        <taxon>Neobatrachia</taxon>
        <taxon>Hyloidea</taxon>
        <taxon>Leptodactylidae</taxon>
        <taxon>Leiuperinae</taxon>
        <taxon>Engystomops</taxon>
    </lineage>
</organism>
<keyword evidence="4 8" id="KW-0274">FAD</keyword>
<accession>A0AAV6ZEA1</accession>
<sequence>MASSRLRVAVIGAGSAGLCSARHILSRPLAFDLPVVFEATSQVGGTWVYMEEPENVENTHSSMYRDLKTNLPKEVMEFPDFSFNPSLPSFIHHSEVLKYLEEYTDKFSIRPCIKFNTCVVSVYPVPGNQERASWWVVSTTHGEEVVEKFDAVMVCVGHYSHPYIPDIEGMKDFQGQVLHSHFYRFPEVFSSRSVVLLGSGPSGVDIAMELSAHAKHVILSHRGPPLNWSPPENVSMAPPVIRAAHDGLIFENGIKVEADTLIFCTGYKYHYPFFLPRTGISNGQVMERKDVLDWGFLDGEDIENPDQGKGHLPPLYKRLIHARYPTLGFIGACKIVIPFPLVHCQAQFFLEVLEGKCPLPPTEQMLSESRKELVEHRRAGLPLKYLHRLGEKQWEYAQSLADTASFQPLAPVLAKLYEATREFRNSNPLMYRKLNFTILDREDFEMRTDLKDEDYV</sequence>
<protein>
    <recommendedName>
        <fullName evidence="8">Flavin-containing monooxygenase</fullName>
        <ecNumber evidence="8">1.-.-.-</ecNumber>
    </recommendedName>
</protein>
<proteinExistence type="inferred from homology"/>
<keyword evidence="10" id="KW-1185">Reference proteome</keyword>
<evidence type="ECO:0000256" key="7">
    <source>
        <dbReference type="ARBA" id="ARBA00023033"/>
    </source>
</evidence>
<keyword evidence="6 8" id="KW-0560">Oxidoreductase</keyword>
<evidence type="ECO:0000313" key="10">
    <source>
        <dbReference type="Proteomes" id="UP000824782"/>
    </source>
</evidence>
<dbReference type="Gene3D" id="3.50.50.60">
    <property type="entry name" value="FAD/NAD(P)-binding domain"/>
    <property type="match status" value="2"/>
</dbReference>